<dbReference type="Proteomes" id="UP001139031">
    <property type="component" value="Unassembled WGS sequence"/>
</dbReference>
<proteinExistence type="predicted"/>
<feature type="transmembrane region" description="Helical" evidence="5">
    <location>
        <begin position="179"/>
        <end position="196"/>
    </location>
</feature>
<evidence type="ECO:0000256" key="5">
    <source>
        <dbReference type="SAM" id="Phobius"/>
    </source>
</evidence>
<dbReference type="PANTHER" id="PTHR30414:SF0">
    <property type="entry name" value="MINICONDUCTANCE MECHANOSENSITIVE CHANNEL YBDG"/>
    <property type="match status" value="1"/>
</dbReference>
<feature type="transmembrane region" description="Helical" evidence="5">
    <location>
        <begin position="115"/>
        <end position="135"/>
    </location>
</feature>
<evidence type="ECO:0000256" key="4">
    <source>
        <dbReference type="ARBA" id="ARBA00023136"/>
    </source>
</evidence>
<dbReference type="EMBL" id="JAIRAU010000018">
    <property type="protein sequence ID" value="MBZ5710587.1"/>
    <property type="molecule type" value="Genomic_DNA"/>
</dbReference>
<dbReference type="InterPro" id="IPR006685">
    <property type="entry name" value="MscS_channel_2nd"/>
</dbReference>
<feature type="domain" description="Mechanosensitive ion channel MscS" evidence="6">
    <location>
        <begin position="198"/>
        <end position="266"/>
    </location>
</feature>
<feature type="transmembrane region" description="Helical" evidence="5">
    <location>
        <begin position="156"/>
        <end position="173"/>
    </location>
</feature>
<dbReference type="Gene3D" id="2.30.30.60">
    <property type="match status" value="1"/>
</dbReference>
<dbReference type="InterPro" id="IPR030192">
    <property type="entry name" value="YbdG"/>
</dbReference>
<name>A0ABS7TQT4_9BACT</name>
<organism evidence="7 8">
    <name type="scientific">Nannocystis pusilla</name>
    <dbReference type="NCBI Taxonomy" id="889268"/>
    <lineage>
        <taxon>Bacteria</taxon>
        <taxon>Pseudomonadati</taxon>
        <taxon>Myxococcota</taxon>
        <taxon>Polyangia</taxon>
        <taxon>Nannocystales</taxon>
        <taxon>Nannocystaceae</taxon>
        <taxon>Nannocystis</taxon>
    </lineage>
</organism>
<keyword evidence="2 5" id="KW-0812">Transmembrane</keyword>
<dbReference type="SUPFAM" id="SSF50182">
    <property type="entry name" value="Sm-like ribonucleoproteins"/>
    <property type="match status" value="1"/>
</dbReference>
<dbReference type="InterPro" id="IPR023408">
    <property type="entry name" value="MscS_beta-dom_sf"/>
</dbReference>
<evidence type="ECO:0000256" key="2">
    <source>
        <dbReference type="ARBA" id="ARBA00022692"/>
    </source>
</evidence>
<dbReference type="PANTHER" id="PTHR30414">
    <property type="entry name" value="MINICONDUCTANCE MECHANOSENSITIVE CHANNEL YBDG"/>
    <property type="match status" value="1"/>
</dbReference>
<comment type="subcellular location">
    <subcellularLocation>
        <location evidence="1">Membrane</location>
    </subcellularLocation>
</comment>
<reference evidence="7" key="1">
    <citation type="submission" date="2021-08" db="EMBL/GenBank/DDBJ databases">
        <authorList>
            <person name="Stevens D.C."/>
        </authorList>
    </citation>
    <scope>NUCLEOTIDE SEQUENCE</scope>
    <source>
        <strain evidence="7">DSM 53165</strain>
    </source>
</reference>
<sequence>MRDGEDGGEDSEPGRLEIVGDVMHDAWLGIPELHAGGGILVVLATALAVQVLARRVVLPLALRVAQRSRTSWDDVLAKHGVLARLVPIAPVVVIGRGVGLIVGLDAGLVQFVERMALAVIVLVAVRAFGALLTAVNEIYTRHPQALGRPIKGYLQGLKVLAYIGAAIVVIATLLDQSPWYLLSGLGAMTAILLLIFRDTLLSFVAGIQLTTNDLIRVGDWLEMPQFDADGDVVDISLNTVKVQNWDATITVIPTHKFLENSFKNWRGMFEAGGRRIKRAINIDVSTVRFLTPEEIERMSRVVVLREYMAAKTREVEAHNRAAVPADAADLPVNGRRLTNLGTFRAYIEAYLRAHPRIHQERIRIVRQLHPTPEGVPLEIYVFTRDTAWVAYEGIQADIFDHVLAVAPEFGLRVFQAPAGSDLARLAGDARPAAR</sequence>
<evidence type="ECO:0000256" key="3">
    <source>
        <dbReference type="ARBA" id="ARBA00022989"/>
    </source>
</evidence>
<keyword evidence="8" id="KW-1185">Reference proteome</keyword>
<evidence type="ECO:0000313" key="8">
    <source>
        <dbReference type="Proteomes" id="UP001139031"/>
    </source>
</evidence>
<evidence type="ECO:0000256" key="1">
    <source>
        <dbReference type="ARBA" id="ARBA00004370"/>
    </source>
</evidence>
<dbReference type="RefSeq" id="WP_224192356.1">
    <property type="nucleotide sequence ID" value="NZ_JAIRAU010000018.1"/>
</dbReference>
<feature type="transmembrane region" description="Helical" evidence="5">
    <location>
        <begin position="81"/>
        <end position="103"/>
    </location>
</feature>
<gene>
    <name evidence="7" type="ORF">K7C98_15105</name>
</gene>
<evidence type="ECO:0000313" key="7">
    <source>
        <dbReference type="EMBL" id="MBZ5710587.1"/>
    </source>
</evidence>
<evidence type="ECO:0000259" key="6">
    <source>
        <dbReference type="Pfam" id="PF00924"/>
    </source>
</evidence>
<keyword evidence="3 5" id="KW-1133">Transmembrane helix</keyword>
<comment type="caution">
    <text evidence="7">The sequence shown here is derived from an EMBL/GenBank/DDBJ whole genome shotgun (WGS) entry which is preliminary data.</text>
</comment>
<feature type="transmembrane region" description="Helical" evidence="5">
    <location>
        <begin position="33"/>
        <end position="53"/>
    </location>
</feature>
<accession>A0ABS7TQT4</accession>
<dbReference type="Pfam" id="PF00924">
    <property type="entry name" value="MS_channel_2nd"/>
    <property type="match status" value="1"/>
</dbReference>
<keyword evidence="4 5" id="KW-0472">Membrane</keyword>
<protein>
    <submittedName>
        <fullName evidence="7">Mechanosensitive ion channel family protein</fullName>
    </submittedName>
</protein>
<dbReference type="InterPro" id="IPR010920">
    <property type="entry name" value="LSM_dom_sf"/>
</dbReference>